<dbReference type="AlphaFoldDB" id="A0A8H3ZCF9"/>
<evidence type="ECO:0000313" key="5">
    <source>
        <dbReference type="EMBL" id="KAE9993954.1"/>
    </source>
</evidence>
<reference evidence="5 7" key="1">
    <citation type="submission" date="2019-07" db="EMBL/GenBank/DDBJ databases">
        <title>Venturia inaequalis Genome Resource.</title>
        <authorList>
            <person name="Lichtner F.J."/>
        </authorList>
    </citation>
    <scope>NUCLEOTIDE SEQUENCE [LARGE SCALE GENOMIC DNA]</scope>
    <source>
        <strain evidence="4 6">120213</strain>
        <strain evidence="3">Bline_iso_100314</strain>
        <strain evidence="5 7">DMI_063113</strain>
    </source>
</reference>
<evidence type="ECO:0000256" key="2">
    <source>
        <dbReference type="SAM" id="Phobius"/>
    </source>
</evidence>
<keyword evidence="2" id="KW-1133">Transmembrane helix</keyword>
<dbReference type="Proteomes" id="UP000433883">
    <property type="component" value="Unassembled WGS sequence"/>
</dbReference>
<feature type="transmembrane region" description="Helical" evidence="2">
    <location>
        <begin position="176"/>
        <end position="200"/>
    </location>
</feature>
<organism evidence="5 7">
    <name type="scientific">Venturia inaequalis</name>
    <name type="common">Apple scab fungus</name>
    <dbReference type="NCBI Taxonomy" id="5025"/>
    <lineage>
        <taxon>Eukaryota</taxon>
        <taxon>Fungi</taxon>
        <taxon>Dikarya</taxon>
        <taxon>Ascomycota</taxon>
        <taxon>Pezizomycotina</taxon>
        <taxon>Dothideomycetes</taxon>
        <taxon>Pleosporomycetidae</taxon>
        <taxon>Venturiales</taxon>
        <taxon>Venturiaceae</taxon>
        <taxon>Venturia</taxon>
    </lineage>
</organism>
<dbReference type="EMBL" id="WNWQ01001012">
    <property type="protein sequence ID" value="KAE9962579.1"/>
    <property type="molecule type" value="Genomic_DNA"/>
</dbReference>
<dbReference type="Proteomes" id="UP000447873">
    <property type="component" value="Unassembled WGS sequence"/>
</dbReference>
<keyword evidence="2" id="KW-0472">Membrane</keyword>
<sequence length="300" mass="32910">MALSIRLTFLRWRPAIFWTVVGLVLLEFPLTVAALALFGIADGNTYRTKLWKDGSLNGFNSSPTAALYAAANHQKYTTPLIWSNFMTQFNLVITVLCMFVMLVKALLLYLHTLYPFLSLAAHGLEVGLWAYSVYGQQTPDMSDPANPQPGPAWYITKSCTVAFKKSNVGFCMQAKACFYVACAMLALFAIQFLIALQALLFGPEPGNTDDEIDSVYTSSKMNTPISPDREWEMVQIPPTPGTMGGMKTPATPRTRAFNELEGGGEMATTGGWNLKRDDVPWAGRNSGGRYSSVKKGGESV</sequence>
<name>A0A8H3ZCF9_VENIN</name>
<dbReference type="EMBL" id="WNWS01000037">
    <property type="protein sequence ID" value="KAE9985798.1"/>
    <property type="molecule type" value="Genomic_DNA"/>
</dbReference>
<feature type="transmembrane region" description="Helical" evidence="2">
    <location>
        <begin position="116"/>
        <end position="134"/>
    </location>
</feature>
<keyword evidence="2" id="KW-0812">Transmembrane</keyword>
<protein>
    <submittedName>
        <fullName evidence="5">Uncharacterized protein</fullName>
    </submittedName>
</protein>
<evidence type="ECO:0000313" key="7">
    <source>
        <dbReference type="Proteomes" id="UP000490939"/>
    </source>
</evidence>
<keyword evidence="7" id="KW-1185">Reference proteome</keyword>
<feature type="region of interest" description="Disordered" evidence="1">
    <location>
        <begin position="267"/>
        <end position="300"/>
    </location>
</feature>
<feature type="transmembrane region" description="Helical" evidence="2">
    <location>
        <begin position="15"/>
        <end position="40"/>
    </location>
</feature>
<dbReference type="Proteomes" id="UP000490939">
    <property type="component" value="Unassembled WGS sequence"/>
</dbReference>
<evidence type="ECO:0000313" key="6">
    <source>
        <dbReference type="Proteomes" id="UP000447873"/>
    </source>
</evidence>
<evidence type="ECO:0000256" key="1">
    <source>
        <dbReference type="SAM" id="MobiDB-lite"/>
    </source>
</evidence>
<proteinExistence type="predicted"/>
<dbReference type="EMBL" id="WNWR01000017">
    <property type="protein sequence ID" value="KAE9993954.1"/>
    <property type="molecule type" value="Genomic_DNA"/>
</dbReference>
<accession>A0A8H3ZCF9</accession>
<evidence type="ECO:0000313" key="3">
    <source>
        <dbReference type="EMBL" id="KAE9962579.1"/>
    </source>
</evidence>
<gene>
    <name evidence="3" type="ORF">BLS_000162</name>
    <name evidence="5" type="ORF">EG327_002288</name>
    <name evidence="4" type="ORF">EG328_006919</name>
</gene>
<feature type="transmembrane region" description="Helical" evidence="2">
    <location>
        <begin position="89"/>
        <end position="110"/>
    </location>
</feature>
<evidence type="ECO:0000313" key="4">
    <source>
        <dbReference type="EMBL" id="KAE9985798.1"/>
    </source>
</evidence>
<comment type="caution">
    <text evidence="5">The sequence shown here is derived from an EMBL/GenBank/DDBJ whole genome shotgun (WGS) entry which is preliminary data.</text>
</comment>